<evidence type="ECO:0000313" key="3">
    <source>
        <dbReference type="Proteomes" id="UP000002695"/>
    </source>
</evidence>
<organism evidence="2 3">
    <name type="scientific">Salmonella typhimurium (strain 14028s / SGSC 2262)</name>
    <dbReference type="NCBI Taxonomy" id="588858"/>
    <lineage>
        <taxon>Bacteria</taxon>
        <taxon>Pseudomonadati</taxon>
        <taxon>Pseudomonadota</taxon>
        <taxon>Gammaproteobacteria</taxon>
        <taxon>Enterobacterales</taxon>
        <taxon>Enterobacteriaceae</taxon>
        <taxon>Salmonella</taxon>
    </lineage>
</organism>
<protein>
    <submittedName>
        <fullName evidence="2">Uncharacterized protein</fullName>
    </submittedName>
</protein>
<keyword evidence="1" id="KW-0812">Transmembrane</keyword>
<sequence length="48" mass="5521">MKNGICRTKILITKVKKGRACASQLKLFNIFVSIMILAHFCHVVWVLF</sequence>
<feature type="transmembrane region" description="Helical" evidence="1">
    <location>
        <begin position="27"/>
        <end position="47"/>
    </location>
</feature>
<evidence type="ECO:0000313" key="2">
    <source>
        <dbReference type="EMBL" id="ACY90740.1"/>
    </source>
</evidence>
<dbReference type="KEGG" id="seo:STM14_4352"/>
<reference evidence="2 3" key="1">
    <citation type="journal article" date="2010" name="J. Bacteriol.">
        <title>Short-term signatures of evolutionary change in the Salmonella enterica serovar typhimurium 14028 genome.</title>
        <authorList>
            <person name="Jarvik T."/>
            <person name="Smillie C."/>
            <person name="Groisman E.A."/>
            <person name="Ochman H."/>
        </authorList>
    </citation>
    <scope>NUCLEOTIDE SEQUENCE [LARGE SCALE GENOMIC DNA]</scope>
    <source>
        <strain evidence="3">14028s / SGSC 2262</strain>
    </source>
</reference>
<keyword evidence="1" id="KW-0472">Membrane</keyword>
<dbReference type="EMBL" id="CP001363">
    <property type="protein sequence ID" value="ACY90740.1"/>
    <property type="molecule type" value="Genomic_DNA"/>
</dbReference>
<dbReference type="AlphaFoldDB" id="A0A0F6B892"/>
<keyword evidence="1" id="KW-1133">Transmembrane helix</keyword>
<gene>
    <name evidence="2" type="ordered locus">STM14_4352</name>
</gene>
<accession>A0A0F6B892</accession>
<keyword evidence="3" id="KW-1185">Reference proteome</keyword>
<name>A0A0F6B892_SALT1</name>
<dbReference type="HOGENOM" id="CLU_3157559_0_0_6"/>
<evidence type="ECO:0000256" key="1">
    <source>
        <dbReference type="SAM" id="Phobius"/>
    </source>
</evidence>
<dbReference type="Proteomes" id="UP000002695">
    <property type="component" value="Chromosome"/>
</dbReference>
<proteinExistence type="predicted"/>